<evidence type="ECO:0000256" key="4">
    <source>
        <dbReference type="ARBA" id="ARBA00023163"/>
    </source>
</evidence>
<dbReference type="Gene3D" id="3.40.190.290">
    <property type="match status" value="1"/>
</dbReference>
<dbReference type="Gene3D" id="1.10.10.10">
    <property type="entry name" value="Winged helix-like DNA-binding domain superfamily/Winged helix DNA-binding domain"/>
    <property type="match status" value="1"/>
</dbReference>
<dbReference type="OrthoDB" id="9785745at2"/>
<feature type="domain" description="HTH lysR-type" evidence="5">
    <location>
        <begin position="1"/>
        <end position="58"/>
    </location>
</feature>
<dbReference type="PROSITE" id="PS50931">
    <property type="entry name" value="HTH_LYSR"/>
    <property type="match status" value="1"/>
</dbReference>
<dbReference type="GO" id="GO:0000976">
    <property type="term" value="F:transcription cis-regulatory region binding"/>
    <property type="evidence" value="ECO:0007669"/>
    <property type="project" value="TreeGrafter"/>
</dbReference>
<dbReference type="AlphaFoldDB" id="A0A0J9EWQ0"/>
<dbReference type="GeneID" id="93161722"/>
<dbReference type="PANTHER" id="PTHR30126:SF40">
    <property type="entry name" value="HTH-TYPE TRANSCRIPTIONAL REGULATOR GLTR"/>
    <property type="match status" value="1"/>
</dbReference>
<keyword evidence="3" id="KW-0238">DNA-binding</keyword>
<dbReference type="Pfam" id="PF03466">
    <property type="entry name" value="LysR_substrate"/>
    <property type="match status" value="1"/>
</dbReference>
<dbReference type="InterPro" id="IPR005119">
    <property type="entry name" value="LysR_subst-bd"/>
</dbReference>
<keyword evidence="4" id="KW-0804">Transcription</keyword>
<evidence type="ECO:0000259" key="5">
    <source>
        <dbReference type="PROSITE" id="PS50931"/>
    </source>
</evidence>
<evidence type="ECO:0000313" key="6">
    <source>
        <dbReference type="EMBL" id="KMW20320.1"/>
    </source>
</evidence>
<gene>
    <name evidence="6" type="ORF">HMPREF9470_02335</name>
</gene>
<dbReference type="SUPFAM" id="SSF46785">
    <property type="entry name" value="Winged helix' DNA-binding domain"/>
    <property type="match status" value="1"/>
</dbReference>
<dbReference type="InterPro" id="IPR000847">
    <property type="entry name" value="LysR_HTH_N"/>
</dbReference>
<keyword evidence="2" id="KW-0805">Transcription regulation</keyword>
<dbReference type="Pfam" id="PF00126">
    <property type="entry name" value="HTH_1"/>
    <property type="match status" value="1"/>
</dbReference>
<evidence type="ECO:0000256" key="1">
    <source>
        <dbReference type="ARBA" id="ARBA00009437"/>
    </source>
</evidence>
<dbReference type="GO" id="GO:0003700">
    <property type="term" value="F:DNA-binding transcription factor activity"/>
    <property type="evidence" value="ECO:0007669"/>
    <property type="project" value="InterPro"/>
</dbReference>
<evidence type="ECO:0000313" key="7">
    <source>
        <dbReference type="Proteomes" id="UP000037392"/>
    </source>
</evidence>
<protein>
    <recommendedName>
        <fullName evidence="5">HTH lysR-type domain-containing protein</fullName>
    </recommendedName>
</protein>
<dbReference type="PATRIC" id="fig|742734.4.peg.2511"/>
<dbReference type="InterPro" id="IPR036390">
    <property type="entry name" value="WH_DNA-bd_sf"/>
</dbReference>
<dbReference type="EMBL" id="ADLK01000019">
    <property type="protein sequence ID" value="KMW20320.1"/>
    <property type="molecule type" value="Genomic_DNA"/>
</dbReference>
<comment type="similarity">
    <text evidence="1">Belongs to the LysR transcriptional regulatory family.</text>
</comment>
<reference evidence="6 7" key="1">
    <citation type="submission" date="2011-04" db="EMBL/GenBank/DDBJ databases">
        <title>The Genome Sequence of Clostridium citroniae WAL-19142.</title>
        <authorList>
            <consortium name="The Broad Institute Genome Sequencing Platform"/>
            <person name="Earl A."/>
            <person name="Ward D."/>
            <person name="Feldgarden M."/>
            <person name="Gevers D."/>
            <person name="Warren Y.A."/>
            <person name="Tyrrell K.L."/>
            <person name="Citron D.M."/>
            <person name="Goldstein E.J."/>
            <person name="Daigneault M."/>
            <person name="Allen-Vercoe E."/>
            <person name="Young S.K."/>
            <person name="Zeng Q."/>
            <person name="Gargeya S."/>
            <person name="Fitzgerald M."/>
            <person name="Haas B."/>
            <person name="Abouelleil A."/>
            <person name="Alvarado L."/>
            <person name="Arachchi H.M."/>
            <person name="Berlin A."/>
            <person name="Brown A."/>
            <person name="Chapman S.B."/>
            <person name="Chen Z."/>
            <person name="Dunbar C."/>
            <person name="Freedman E."/>
            <person name="Gearin G."/>
            <person name="Gellesch M."/>
            <person name="Goldberg J."/>
            <person name="Griggs A."/>
            <person name="Gujja S."/>
            <person name="Heilman E.R."/>
            <person name="Heiman D."/>
            <person name="Howarth C."/>
            <person name="Larson L."/>
            <person name="Lui A."/>
            <person name="MacDonald P.J."/>
            <person name="Mehta T."/>
            <person name="Montmayeur A."/>
            <person name="Murphy C."/>
            <person name="Neiman D."/>
            <person name="Pearson M."/>
            <person name="Priest M."/>
            <person name="Roberts A."/>
            <person name="Saif S."/>
            <person name="Shea T."/>
            <person name="Shenoy N."/>
            <person name="Sisk P."/>
            <person name="Stolte C."/>
            <person name="Sykes S."/>
            <person name="White J."/>
            <person name="Yandava C."/>
            <person name="Wortman J."/>
            <person name="Nusbaum C."/>
            <person name="Birren B."/>
        </authorList>
    </citation>
    <scope>NUCLEOTIDE SEQUENCE [LARGE SCALE GENOMIC DNA]</scope>
    <source>
        <strain evidence="6 7">WAL-19142</strain>
    </source>
</reference>
<dbReference type="Proteomes" id="UP000037392">
    <property type="component" value="Unassembled WGS sequence"/>
</dbReference>
<dbReference type="InterPro" id="IPR036388">
    <property type="entry name" value="WH-like_DNA-bd_sf"/>
</dbReference>
<organism evidence="6 7">
    <name type="scientific">[Clostridium] citroniae WAL-19142</name>
    <dbReference type="NCBI Taxonomy" id="742734"/>
    <lineage>
        <taxon>Bacteria</taxon>
        <taxon>Bacillati</taxon>
        <taxon>Bacillota</taxon>
        <taxon>Clostridia</taxon>
        <taxon>Lachnospirales</taxon>
        <taxon>Lachnospiraceae</taxon>
        <taxon>Enterocloster</taxon>
    </lineage>
</organism>
<evidence type="ECO:0000256" key="2">
    <source>
        <dbReference type="ARBA" id="ARBA00023015"/>
    </source>
</evidence>
<dbReference type="PANTHER" id="PTHR30126">
    <property type="entry name" value="HTH-TYPE TRANSCRIPTIONAL REGULATOR"/>
    <property type="match status" value="1"/>
</dbReference>
<sequence length="294" mass="33582">MNTKHLITFVTFAKKKSFLKTSMELHYAESTLAEHITSLERELGVKLIEAGSRGSRLTKAGEAFLPRAEEILGMWREVQQQMAKMSGIQSIRIISAESLALNMMPPIYREFLQKYENIPLSISNGLPSTFCDQLKNHDVDIAFGYYWGKLPKDKYECIRICQDELVFFVSPSHRLARRSLVKLEDFADEMFLFTKRDSVYYEEANKLFKSSGMNLNTSFFIDSAELIKKYVSDSRHIGFLARSTLKNEIESGSLVCLEFDGPSMMIDIVAVTLLKSNQEPMIQELIHIAGKYAL</sequence>
<dbReference type="SUPFAM" id="SSF53850">
    <property type="entry name" value="Periplasmic binding protein-like II"/>
    <property type="match status" value="1"/>
</dbReference>
<dbReference type="CDD" id="cd05466">
    <property type="entry name" value="PBP2_LTTR_substrate"/>
    <property type="match status" value="1"/>
</dbReference>
<accession>A0A0J9EWQ0</accession>
<dbReference type="RefSeq" id="WP_007860898.1">
    <property type="nucleotide sequence ID" value="NZ_KQ235877.1"/>
</dbReference>
<evidence type="ECO:0000256" key="3">
    <source>
        <dbReference type="ARBA" id="ARBA00023125"/>
    </source>
</evidence>
<name>A0A0J9EWQ0_9FIRM</name>
<comment type="caution">
    <text evidence="6">The sequence shown here is derived from an EMBL/GenBank/DDBJ whole genome shotgun (WGS) entry which is preliminary data.</text>
</comment>
<proteinExistence type="inferred from homology"/>